<dbReference type="EMBL" id="HG937694">
    <property type="protein sequence ID" value="CDP39074.1"/>
    <property type="molecule type" value="Genomic_DNA"/>
</dbReference>
<evidence type="ECO:0000313" key="3">
    <source>
        <dbReference type="EMBL" id="CDP39074.1"/>
    </source>
</evidence>
<feature type="region of interest" description="Disordered" evidence="1">
    <location>
        <begin position="156"/>
        <end position="189"/>
    </location>
</feature>
<dbReference type="InterPro" id="IPR013087">
    <property type="entry name" value="Znf_C2H2_type"/>
</dbReference>
<reference evidence="3" key="1">
    <citation type="submission" date="2014-02" db="EMBL/GenBank/DDBJ databases">
        <authorList>
            <person name="Genoscope - CEA"/>
        </authorList>
    </citation>
    <scope>NUCLEOTIDE SEQUENCE</scope>
    <source>
        <strain evidence="3">LS3</strain>
    </source>
</reference>
<feature type="region of interest" description="Disordered" evidence="1">
    <location>
        <begin position="1"/>
        <end position="26"/>
    </location>
</feature>
<dbReference type="PROSITE" id="PS00028">
    <property type="entry name" value="ZINC_FINGER_C2H2_1"/>
    <property type="match status" value="1"/>
</dbReference>
<name>A0A060TE54_BLAAD</name>
<evidence type="ECO:0000259" key="2">
    <source>
        <dbReference type="PROSITE" id="PS00028"/>
    </source>
</evidence>
<evidence type="ECO:0000256" key="1">
    <source>
        <dbReference type="SAM" id="MobiDB-lite"/>
    </source>
</evidence>
<protein>
    <submittedName>
        <fullName evidence="3">ARAD1D49170p</fullName>
    </submittedName>
</protein>
<reference evidence="3" key="2">
    <citation type="submission" date="2014-06" db="EMBL/GenBank/DDBJ databases">
        <title>The complete genome of Blastobotrys (Arxula) adeninivorans LS3 - a yeast of biotechnological interest.</title>
        <authorList>
            <person name="Kunze G."/>
            <person name="Gaillardin C."/>
            <person name="Czernicka M."/>
            <person name="Durrens P."/>
            <person name="Martin T."/>
            <person name="Boer E."/>
            <person name="Gabaldon T."/>
            <person name="Cruz J."/>
            <person name="Talla E."/>
            <person name="Marck C."/>
            <person name="Goffeau A."/>
            <person name="Barbe V."/>
            <person name="Baret P."/>
            <person name="Baronian K."/>
            <person name="Beier S."/>
            <person name="Bleykasten C."/>
            <person name="Bode R."/>
            <person name="Casaregola S."/>
            <person name="Despons L."/>
            <person name="Fairhead C."/>
            <person name="Giersberg M."/>
            <person name="Gierski P."/>
            <person name="Hahnel U."/>
            <person name="Hartmann A."/>
            <person name="Jankowska D."/>
            <person name="Jubin C."/>
            <person name="Jung P."/>
            <person name="Lafontaine I."/>
            <person name="Leh-Louis V."/>
            <person name="Lemaire M."/>
            <person name="Marcet-Houben M."/>
            <person name="Mascher M."/>
            <person name="Morel G."/>
            <person name="Richard G.-F."/>
            <person name="Riechen J."/>
            <person name="Sacerdot C."/>
            <person name="Sarkar A."/>
            <person name="Savel G."/>
            <person name="Schacherer J."/>
            <person name="Sherman D."/>
            <person name="Straub M.-L."/>
            <person name="Stein N."/>
            <person name="Thierry A."/>
            <person name="Trautwein-Schult A."/>
            <person name="Westhof E."/>
            <person name="Worch S."/>
            <person name="Dujon B."/>
            <person name="Souciet J.-L."/>
            <person name="Wincker P."/>
            <person name="Scholz U."/>
            <person name="Neuveglise N."/>
        </authorList>
    </citation>
    <scope>NUCLEOTIDE SEQUENCE</scope>
    <source>
        <strain evidence="3">LS3</strain>
    </source>
</reference>
<organism evidence="3">
    <name type="scientific">Blastobotrys adeninivorans</name>
    <name type="common">Yeast</name>
    <name type="synonym">Arxula adeninivorans</name>
    <dbReference type="NCBI Taxonomy" id="409370"/>
    <lineage>
        <taxon>Eukaryota</taxon>
        <taxon>Fungi</taxon>
        <taxon>Dikarya</taxon>
        <taxon>Ascomycota</taxon>
        <taxon>Saccharomycotina</taxon>
        <taxon>Dipodascomycetes</taxon>
        <taxon>Dipodascales</taxon>
        <taxon>Trichomonascaceae</taxon>
        <taxon>Blastobotrys</taxon>
    </lineage>
</organism>
<feature type="region of interest" description="Disordered" evidence="1">
    <location>
        <begin position="200"/>
        <end position="219"/>
    </location>
</feature>
<proteinExistence type="predicted"/>
<dbReference type="PhylomeDB" id="A0A060TE54"/>
<dbReference type="InterPro" id="IPR022698">
    <property type="entry name" value="OrsD"/>
</dbReference>
<gene>
    <name evidence="3" type="ORF">GNLVRS02_ARAD1D49170g</name>
</gene>
<sequence length="539" mass="62963">MLHRSRAHGDCVTSAGKHHQKPRKMAEDIARRVDEWPYKRSVEEIVWPTQPVPAMRLLGKPVDAFRCDLDCAYICRSQRLMKMHWRNVHDYKVWGRVGGLTAAQLAENRKKWGPFKHVKAQRFFNRHSKYFEVYEEQPIEINELRRRVAEAFETMMRESEEDDRRSRMTLPPVTHNEEPPSPSEAQRPLEVIDSLARKGLEDERRVRQTEQHVRPPETEDDRTTFNYLFMTDIMRDQLERWCWECPVCVLAGRDQRHCPTTAACPLARRLDIEYVEWVSKAAQSTRPGMYCKFCRMPWEACLAQVTGERCDQRSWLHMLRILAGLVRAKGQILSRYVMRKSNFLGTGWLLLPMEAYGRDVYPIALEIRALGMDVEVQEEAAWDFQYKEILGDSRDPVAQRLMQCLRIGLSQRCVCGIHRLSECVTNMKDTAEKIQWLSRKLRFSAKGTCQTSGMPKKVCGCDTECKYDRCSGLDALYFLLLQDEREETRWKERWKKDEDSIVEELGKSVDVGGQQYSRLVVEIANLYGANLDGTDPREK</sequence>
<feature type="compositionally biased region" description="Basic and acidic residues" evidence="1">
    <location>
        <begin position="156"/>
        <end position="166"/>
    </location>
</feature>
<dbReference type="Pfam" id="PF12013">
    <property type="entry name" value="OrsD"/>
    <property type="match status" value="1"/>
</dbReference>
<dbReference type="AlphaFoldDB" id="A0A060TE54"/>
<accession>A0A060TE54</accession>
<feature type="domain" description="C2H2-type" evidence="2">
    <location>
        <begin position="67"/>
        <end position="89"/>
    </location>
</feature>